<dbReference type="PANTHER" id="PTHR34804:SF5">
    <property type="entry name" value="CAMP-REGULATED PHOSPHOPROTEIN 19-RELATED PROTEIN"/>
    <property type="match status" value="1"/>
</dbReference>
<accession>U5D5Q1</accession>
<gene>
    <name evidence="4" type="ORF">AMTR_s00057p00050780</name>
</gene>
<dbReference type="InterPro" id="IPR006760">
    <property type="entry name" value="Endosulphine"/>
</dbReference>
<dbReference type="AlphaFoldDB" id="U5D5Q1"/>
<dbReference type="Proteomes" id="UP000017836">
    <property type="component" value="Unassembled WGS sequence"/>
</dbReference>
<evidence type="ECO:0000313" key="4">
    <source>
        <dbReference type="EMBL" id="ERN16762.1"/>
    </source>
</evidence>
<proteinExistence type="inferred from homology"/>
<organism evidence="4 5">
    <name type="scientific">Amborella trichopoda</name>
    <dbReference type="NCBI Taxonomy" id="13333"/>
    <lineage>
        <taxon>Eukaryota</taxon>
        <taxon>Viridiplantae</taxon>
        <taxon>Streptophyta</taxon>
        <taxon>Embryophyta</taxon>
        <taxon>Tracheophyta</taxon>
        <taxon>Spermatophyta</taxon>
        <taxon>Magnoliopsida</taxon>
        <taxon>Amborellales</taxon>
        <taxon>Amborellaceae</taxon>
        <taxon>Amborella</taxon>
    </lineage>
</organism>
<dbReference type="Pfam" id="PF04667">
    <property type="entry name" value="Endosulfine"/>
    <property type="match status" value="1"/>
</dbReference>
<protein>
    <recommendedName>
        <fullName evidence="6">Negatively light-regulated protein</fullName>
    </recommendedName>
</protein>
<name>U5D5Q1_AMBTC</name>
<sequence>MAGISSGVYEETDKNDIGSSQEEVSTLTKKYGGIVPKKKPLISKDHERAFFDSADWALDKQGATQGQQSRSDVVSLRPKLQRTPHQRLPLRRPAYTSGDMKD</sequence>
<evidence type="ECO:0000256" key="2">
    <source>
        <dbReference type="RuleBase" id="RU363120"/>
    </source>
</evidence>
<dbReference type="HOGENOM" id="CLU_094393_2_2_1"/>
<dbReference type="eggNOG" id="ENOG502S4Z1">
    <property type="taxonomic scope" value="Eukaryota"/>
</dbReference>
<dbReference type="OrthoDB" id="5949865at2759"/>
<dbReference type="Gramene" id="ERN16762">
    <property type="protein sequence ID" value="ERN16762"/>
    <property type="gene ID" value="AMTR_s00057p00050780"/>
</dbReference>
<dbReference type="EMBL" id="KI392405">
    <property type="protein sequence ID" value="ERN16762.1"/>
    <property type="molecule type" value="Genomic_DNA"/>
</dbReference>
<feature type="compositionally biased region" description="Basic residues" evidence="3">
    <location>
        <begin position="79"/>
        <end position="90"/>
    </location>
</feature>
<evidence type="ECO:0000256" key="1">
    <source>
        <dbReference type="ARBA" id="ARBA00010520"/>
    </source>
</evidence>
<dbReference type="OMA" id="CNRNEDF"/>
<dbReference type="PANTHER" id="PTHR34804">
    <property type="entry name" value="CAMP-REGULATED PHOSPHOPROTEIN 19-RELATED PROTEIN"/>
    <property type="match status" value="1"/>
</dbReference>
<feature type="region of interest" description="Disordered" evidence="3">
    <location>
        <begin position="1"/>
        <end position="29"/>
    </location>
</feature>
<evidence type="ECO:0008006" key="6">
    <source>
        <dbReference type="Google" id="ProtNLM"/>
    </source>
</evidence>
<keyword evidence="5" id="KW-1185">Reference proteome</keyword>
<evidence type="ECO:0000313" key="5">
    <source>
        <dbReference type="Proteomes" id="UP000017836"/>
    </source>
</evidence>
<feature type="region of interest" description="Disordered" evidence="3">
    <location>
        <begin position="60"/>
        <end position="102"/>
    </location>
</feature>
<feature type="compositionally biased region" description="Polar residues" evidence="3">
    <location>
        <begin position="17"/>
        <end position="28"/>
    </location>
</feature>
<dbReference type="KEGG" id="atr:18445087"/>
<reference evidence="5" key="1">
    <citation type="journal article" date="2013" name="Science">
        <title>The Amborella genome and the evolution of flowering plants.</title>
        <authorList>
            <consortium name="Amborella Genome Project"/>
        </authorList>
    </citation>
    <scope>NUCLEOTIDE SEQUENCE [LARGE SCALE GENOMIC DNA]</scope>
</reference>
<evidence type="ECO:0000256" key="3">
    <source>
        <dbReference type="SAM" id="MobiDB-lite"/>
    </source>
</evidence>
<comment type="similarity">
    <text evidence="1 2">Belongs to the endosulfine family.</text>
</comment>
<feature type="compositionally biased region" description="Polar residues" evidence="3">
    <location>
        <begin position="62"/>
        <end position="72"/>
    </location>
</feature>